<dbReference type="EMBL" id="FOCG01000001">
    <property type="protein sequence ID" value="SEM82046.1"/>
    <property type="molecule type" value="Genomic_DNA"/>
</dbReference>
<comment type="cofactor">
    <cofactor evidence="10">
        <name>Mg(2+)</name>
        <dbReference type="ChEBI" id="CHEBI:18420"/>
    </cofactor>
    <cofactor evidence="10">
        <name>Mn(2+)</name>
        <dbReference type="ChEBI" id="CHEBI:29035"/>
    </cofactor>
</comment>
<keyword evidence="2 10" id="KW-0479">Metal-binding</keyword>
<dbReference type="NCBIfam" id="TIGR03640">
    <property type="entry name" value="cas1_DVULG"/>
    <property type="match status" value="1"/>
</dbReference>
<sequence>MRHLLNTLFVLTEDSYLTLEGENVVVLCESEVRARFPLHTLQAILYFGYKGASPALMGACASRGVTLSFLTSFGKFLAQACGKMQGNVLLRKQQYRLSDSEHDSCQIARHFIIGKVYNCRWILERATRDHAMRVDVARLKKNSLQMAEILSQLAPCSDLDTLRGLEGKAANFYFDVFDELILQNKEHFYFQNRSRRPPRDNVNALLSFAYTLLANDCAAALESVGLDSYVGFLHRDRPGRASLTLDLMEEFRGVYADRFVISLINNREILPKQFEQKENGAVWLNDEGRKAVLSAWQARKKATITHPFLNEKLPWGLVPYVQALLLSRYLRGDLDAYPPFFWK</sequence>
<dbReference type="GO" id="GO:0004520">
    <property type="term" value="F:DNA endonuclease activity"/>
    <property type="evidence" value="ECO:0007669"/>
    <property type="project" value="InterPro"/>
</dbReference>
<evidence type="ECO:0000256" key="6">
    <source>
        <dbReference type="ARBA" id="ARBA00023118"/>
    </source>
</evidence>
<dbReference type="Proteomes" id="UP000199158">
    <property type="component" value="Unassembled WGS sequence"/>
</dbReference>
<keyword evidence="5 10" id="KW-0460">Magnesium</keyword>
<evidence type="ECO:0000256" key="7">
    <source>
        <dbReference type="ARBA" id="ARBA00023125"/>
    </source>
</evidence>
<evidence type="ECO:0000256" key="1">
    <source>
        <dbReference type="ARBA" id="ARBA00022722"/>
    </source>
</evidence>
<dbReference type="GO" id="GO:0046872">
    <property type="term" value="F:metal ion binding"/>
    <property type="evidence" value="ECO:0007669"/>
    <property type="project" value="UniProtKB-UniRule"/>
</dbReference>
<dbReference type="InterPro" id="IPR050646">
    <property type="entry name" value="Cas1"/>
</dbReference>
<evidence type="ECO:0000313" key="11">
    <source>
        <dbReference type="EMBL" id="SEM82046.1"/>
    </source>
</evidence>
<organism evidence="11 12">
    <name type="scientific">Hydrogenoanaerobacterium saccharovorans</name>
    <dbReference type="NCBI Taxonomy" id="474960"/>
    <lineage>
        <taxon>Bacteria</taxon>
        <taxon>Bacillati</taxon>
        <taxon>Bacillota</taxon>
        <taxon>Clostridia</taxon>
        <taxon>Eubacteriales</taxon>
        <taxon>Oscillospiraceae</taxon>
        <taxon>Hydrogenoanaerobacterium</taxon>
    </lineage>
</organism>
<dbReference type="GO" id="GO:0043571">
    <property type="term" value="P:maintenance of CRISPR repeat elements"/>
    <property type="evidence" value="ECO:0007669"/>
    <property type="project" value="UniProtKB-UniRule"/>
</dbReference>
<comment type="similarity">
    <text evidence="10">Belongs to the CRISPR-associated endonuclease Cas1 family.</text>
</comment>
<dbReference type="InterPro" id="IPR042206">
    <property type="entry name" value="CRISPR-assoc_Cas1_C"/>
</dbReference>
<dbReference type="Gene3D" id="1.20.120.920">
    <property type="entry name" value="CRISPR-associated endonuclease Cas1, C-terminal domain"/>
    <property type="match status" value="1"/>
</dbReference>
<dbReference type="OrthoDB" id="9803119at2"/>
<dbReference type="AlphaFoldDB" id="A0A1H8BH06"/>
<keyword evidence="8 10" id="KW-0464">Manganese</keyword>
<dbReference type="CDD" id="cd09721">
    <property type="entry name" value="Cas1_I-C"/>
    <property type="match status" value="1"/>
</dbReference>
<comment type="subunit">
    <text evidence="9 10">Homodimer, forms a heterotetramer with a Cas2 homodimer.</text>
</comment>
<accession>A0A1H8BH06</accession>
<dbReference type="EC" id="3.1.-.-" evidence="10"/>
<keyword evidence="4 10" id="KW-0378">Hydrolase</keyword>
<protein>
    <recommendedName>
        <fullName evidence="10">CRISPR-associated endonuclease Cas1</fullName>
        <ecNumber evidence="10">3.1.-.-</ecNumber>
    </recommendedName>
</protein>
<dbReference type="HAMAP" id="MF_01470">
    <property type="entry name" value="Cas1"/>
    <property type="match status" value="1"/>
</dbReference>
<evidence type="ECO:0000256" key="3">
    <source>
        <dbReference type="ARBA" id="ARBA00022759"/>
    </source>
</evidence>
<dbReference type="InterPro" id="IPR042211">
    <property type="entry name" value="CRISPR-assoc_Cas1_N"/>
</dbReference>
<keyword evidence="12" id="KW-1185">Reference proteome</keyword>
<gene>
    <name evidence="10" type="primary">cas1</name>
    <name evidence="11" type="ORF">SAMN05216180_1895</name>
</gene>
<keyword evidence="1 10" id="KW-0540">Nuclease</keyword>
<dbReference type="NCBIfam" id="TIGR00287">
    <property type="entry name" value="cas1"/>
    <property type="match status" value="1"/>
</dbReference>
<feature type="binding site" evidence="10">
    <location>
        <position position="249"/>
    </location>
    <ligand>
        <name>Mn(2+)</name>
        <dbReference type="ChEBI" id="CHEBI:29035"/>
    </ligand>
</feature>
<keyword evidence="3 10" id="KW-0255">Endonuclease</keyword>
<keyword evidence="6 10" id="KW-0051">Antiviral defense</keyword>
<dbReference type="InterPro" id="IPR019856">
    <property type="entry name" value="CRISPR-assoc_Cas1_DVULG"/>
</dbReference>
<dbReference type="RefSeq" id="WP_092753897.1">
    <property type="nucleotide sequence ID" value="NZ_FOCG01000001.1"/>
</dbReference>
<dbReference type="GO" id="GO:0051607">
    <property type="term" value="P:defense response to virus"/>
    <property type="evidence" value="ECO:0007669"/>
    <property type="project" value="UniProtKB-UniRule"/>
</dbReference>
<comment type="function">
    <text evidence="10">CRISPR (clustered regularly interspaced short palindromic repeat), is an adaptive immune system that provides protection against mobile genetic elements (viruses, transposable elements and conjugative plasmids). CRISPR clusters contain spacers, sequences complementary to antecedent mobile elements, and target invading nucleic acids. CRISPR clusters are transcribed and processed into CRISPR RNA (crRNA). Acts as a dsDNA endonuclease. Involved in the integration of spacer DNA into the CRISPR cassette.</text>
</comment>
<proteinExistence type="inferred from homology"/>
<evidence type="ECO:0000256" key="10">
    <source>
        <dbReference type="HAMAP-Rule" id="MF_01470"/>
    </source>
</evidence>
<dbReference type="PANTHER" id="PTHR34353:SF2">
    <property type="entry name" value="CRISPR-ASSOCIATED ENDONUCLEASE CAS1 1"/>
    <property type="match status" value="1"/>
</dbReference>
<dbReference type="STRING" id="474960.SAMN05216180_1895"/>
<evidence type="ECO:0000256" key="4">
    <source>
        <dbReference type="ARBA" id="ARBA00022801"/>
    </source>
</evidence>
<keyword evidence="7 10" id="KW-0238">DNA-binding</keyword>
<dbReference type="InterPro" id="IPR002729">
    <property type="entry name" value="CRISPR-assoc_Cas1"/>
</dbReference>
<dbReference type="GO" id="GO:0003677">
    <property type="term" value="F:DNA binding"/>
    <property type="evidence" value="ECO:0007669"/>
    <property type="project" value="UniProtKB-KW"/>
</dbReference>
<name>A0A1H8BH06_9FIRM</name>
<evidence type="ECO:0000256" key="8">
    <source>
        <dbReference type="ARBA" id="ARBA00023211"/>
    </source>
</evidence>
<dbReference type="Pfam" id="PF01867">
    <property type="entry name" value="Cas_Cas1"/>
    <property type="match status" value="1"/>
</dbReference>
<evidence type="ECO:0000256" key="2">
    <source>
        <dbReference type="ARBA" id="ARBA00022723"/>
    </source>
</evidence>
<dbReference type="PANTHER" id="PTHR34353">
    <property type="entry name" value="CRISPR-ASSOCIATED ENDONUCLEASE CAS1 1"/>
    <property type="match status" value="1"/>
</dbReference>
<reference evidence="11 12" key="1">
    <citation type="submission" date="2016-10" db="EMBL/GenBank/DDBJ databases">
        <authorList>
            <person name="de Groot N.N."/>
        </authorList>
    </citation>
    <scope>NUCLEOTIDE SEQUENCE [LARGE SCALE GENOMIC DNA]</scope>
    <source>
        <strain evidence="11 12">CGMCC 1.5070</strain>
    </source>
</reference>
<dbReference type="GO" id="GO:0016787">
    <property type="term" value="F:hydrolase activity"/>
    <property type="evidence" value="ECO:0007669"/>
    <property type="project" value="UniProtKB-KW"/>
</dbReference>
<evidence type="ECO:0000313" key="12">
    <source>
        <dbReference type="Proteomes" id="UP000199158"/>
    </source>
</evidence>
<dbReference type="Gene3D" id="3.100.10.20">
    <property type="entry name" value="CRISPR-associated endonuclease Cas1, N-terminal domain"/>
    <property type="match status" value="1"/>
</dbReference>
<feature type="binding site" evidence="10">
    <location>
        <position position="166"/>
    </location>
    <ligand>
        <name>Mn(2+)</name>
        <dbReference type="ChEBI" id="CHEBI:29035"/>
    </ligand>
</feature>
<evidence type="ECO:0000256" key="5">
    <source>
        <dbReference type="ARBA" id="ARBA00022842"/>
    </source>
</evidence>
<evidence type="ECO:0000256" key="9">
    <source>
        <dbReference type="ARBA" id="ARBA00038592"/>
    </source>
</evidence>
<feature type="binding site" evidence="10">
    <location>
        <position position="234"/>
    </location>
    <ligand>
        <name>Mn(2+)</name>
        <dbReference type="ChEBI" id="CHEBI:29035"/>
    </ligand>
</feature>